<proteinExistence type="predicted"/>
<protein>
    <recommendedName>
        <fullName evidence="2">Amine oxidase domain-containing protein</fullName>
    </recommendedName>
</protein>
<accession>A0A6J4IUS4</accession>
<dbReference type="EMBL" id="CADCTH010000327">
    <property type="protein sequence ID" value="CAA9262611.1"/>
    <property type="molecule type" value="Genomic_DNA"/>
</dbReference>
<gene>
    <name evidence="1" type="ORF">AVDCRST_MAG54-2558</name>
</gene>
<sequence>MPRALPAAVPPTPAGLRHPVDLGDVLFVAGDHRYTPSVQGALVSGRRTAQAALAALSRG</sequence>
<dbReference type="AlphaFoldDB" id="A0A6J4IUS4"/>
<evidence type="ECO:0008006" key="2">
    <source>
        <dbReference type="Google" id="ProtNLM"/>
    </source>
</evidence>
<evidence type="ECO:0000313" key="1">
    <source>
        <dbReference type="EMBL" id="CAA9262611.1"/>
    </source>
</evidence>
<organism evidence="1">
    <name type="scientific">uncultured Actinomycetospora sp</name>
    <dbReference type="NCBI Taxonomy" id="1135996"/>
    <lineage>
        <taxon>Bacteria</taxon>
        <taxon>Bacillati</taxon>
        <taxon>Actinomycetota</taxon>
        <taxon>Actinomycetes</taxon>
        <taxon>Pseudonocardiales</taxon>
        <taxon>Pseudonocardiaceae</taxon>
        <taxon>Actinomycetospora</taxon>
        <taxon>environmental samples</taxon>
    </lineage>
</organism>
<reference evidence="1" key="1">
    <citation type="submission" date="2020-02" db="EMBL/GenBank/DDBJ databases">
        <authorList>
            <person name="Meier V. D."/>
        </authorList>
    </citation>
    <scope>NUCLEOTIDE SEQUENCE</scope>
    <source>
        <strain evidence="1">AVDCRST_MAG54</strain>
    </source>
</reference>
<name>A0A6J4IUS4_9PSEU</name>